<dbReference type="PROSITE" id="PS51257">
    <property type="entry name" value="PROKAR_LIPOPROTEIN"/>
    <property type="match status" value="1"/>
</dbReference>
<protein>
    <recommendedName>
        <fullName evidence="3">Lipoprotein</fullName>
    </recommendedName>
</protein>
<organism evidence="1 2">
    <name type="scientific">Paenibacillus hexagrammi</name>
    <dbReference type="NCBI Taxonomy" id="2908839"/>
    <lineage>
        <taxon>Bacteria</taxon>
        <taxon>Bacillati</taxon>
        <taxon>Bacillota</taxon>
        <taxon>Bacilli</taxon>
        <taxon>Bacillales</taxon>
        <taxon>Paenibacillaceae</taxon>
        <taxon>Paenibacillus</taxon>
    </lineage>
</organism>
<keyword evidence="2" id="KW-1185">Reference proteome</keyword>
<evidence type="ECO:0008006" key="3">
    <source>
        <dbReference type="Google" id="ProtNLM"/>
    </source>
</evidence>
<name>A0ABY3SIV6_9BACL</name>
<sequence>MKKRTFLVITLAMLVLLIGCLAWYRNKSTHLYGNDQDSIVKVIHAIHGYEDAAIEILEVRDFDDQRVVGFLSNHRPGCIQFRKNSDGDFDWSFIQVRNNETFSYFIPDHLPMFMLVASPENEIAKIQVRINGQKLEQHVIPHKAAVAWIDFPESEDHHYEFRDYTYYDKDGNLMKELN</sequence>
<gene>
    <name evidence="1" type="ORF">L0M14_28795</name>
</gene>
<evidence type="ECO:0000313" key="1">
    <source>
        <dbReference type="EMBL" id="UJF33455.1"/>
    </source>
</evidence>
<dbReference type="Proteomes" id="UP001649230">
    <property type="component" value="Chromosome"/>
</dbReference>
<reference evidence="1 2" key="1">
    <citation type="journal article" date="2024" name="Int. J. Syst. Evol. Microbiol.">
        <title>Paenibacillus hexagrammi sp. nov., a novel bacterium isolated from the gut content of Hexagrammos agrammus.</title>
        <authorList>
            <person name="Jung H.K."/>
            <person name="Kim D.G."/>
            <person name="Zin H."/>
            <person name="Park J."/>
            <person name="Jung H."/>
            <person name="Kim Y.O."/>
            <person name="Kong H.J."/>
            <person name="Kim J.W."/>
            <person name="Kim Y.S."/>
        </authorList>
    </citation>
    <scope>NUCLEOTIDE SEQUENCE [LARGE SCALE GENOMIC DNA]</scope>
    <source>
        <strain evidence="1 2">YPD9-1</strain>
    </source>
</reference>
<evidence type="ECO:0000313" key="2">
    <source>
        <dbReference type="Proteomes" id="UP001649230"/>
    </source>
</evidence>
<proteinExistence type="predicted"/>
<dbReference type="RefSeq" id="WP_235119824.1">
    <property type="nucleotide sequence ID" value="NZ_CP090978.1"/>
</dbReference>
<dbReference type="EMBL" id="CP090978">
    <property type="protein sequence ID" value="UJF33455.1"/>
    <property type="molecule type" value="Genomic_DNA"/>
</dbReference>
<accession>A0ABY3SIV6</accession>